<evidence type="ECO:0000313" key="2">
    <source>
        <dbReference type="EMBL" id="QXI40979.1"/>
    </source>
</evidence>
<feature type="region of interest" description="Disordered" evidence="1">
    <location>
        <begin position="1"/>
        <end position="22"/>
    </location>
</feature>
<dbReference type="KEGG" id="pxn:HU772_017985"/>
<dbReference type="Proteomes" id="UP000633418">
    <property type="component" value="Chromosome"/>
</dbReference>
<gene>
    <name evidence="2" type="ORF">HU772_017985</name>
</gene>
<dbReference type="EMBL" id="CP077095">
    <property type="protein sequence ID" value="QXI40979.1"/>
    <property type="molecule type" value="Genomic_DNA"/>
</dbReference>
<evidence type="ECO:0000313" key="3">
    <source>
        <dbReference type="Proteomes" id="UP000633418"/>
    </source>
</evidence>
<dbReference type="AlphaFoldDB" id="A0A9E6Q1R6"/>
<name>A0A9E6Q1R6_9PSED</name>
<evidence type="ECO:0000256" key="1">
    <source>
        <dbReference type="SAM" id="MobiDB-lite"/>
    </source>
</evidence>
<reference evidence="2 3" key="1">
    <citation type="journal article" date="2020" name="Microorganisms">
        <title>Reliable Identification of Environmental Pseudomonas Isolates Using the rpoD Gene.</title>
        <authorList>
            <consortium name="The Broad Institute Genome Sequencing Platform"/>
            <person name="Girard L."/>
            <person name="Lood C."/>
            <person name="Rokni-Zadeh H."/>
            <person name="van Noort V."/>
            <person name="Lavigne R."/>
            <person name="De Mot R."/>
        </authorList>
    </citation>
    <scope>NUCLEOTIDE SEQUENCE [LARGE SCALE GENOMIC DNA]</scope>
    <source>
        <strain evidence="2 3">RW9S1A</strain>
    </source>
</reference>
<organism evidence="2 3">
    <name type="scientific">Pseudomonas xantholysinigenes</name>
    <dbReference type="NCBI Taxonomy" id="2745490"/>
    <lineage>
        <taxon>Bacteria</taxon>
        <taxon>Pseudomonadati</taxon>
        <taxon>Pseudomonadota</taxon>
        <taxon>Gammaproteobacteria</taxon>
        <taxon>Pseudomonadales</taxon>
        <taxon>Pseudomonadaceae</taxon>
        <taxon>Pseudomonas</taxon>
    </lineage>
</organism>
<reference evidence="2 3" key="2">
    <citation type="journal article" date="2021" name="Microorganisms">
        <title>The Ever-Expanding Pseudomonas Genus: Description of 43 New Species and Partition of the Pseudomonas putida Group.</title>
        <authorList>
            <person name="Girard L."/>
            <person name="Lood C."/>
            <person name="Hofte M."/>
            <person name="Vandamme P."/>
            <person name="Rokni-Zadeh H."/>
            <person name="van Noort V."/>
            <person name="Lavigne R."/>
            <person name="De Mot R."/>
        </authorList>
    </citation>
    <scope>NUCLEOTIDE SEQUENCE [LARGE SCALE GENOMIC DNA]</scope>
    <source>
        <strain evidence="2 3">RW9S1A</strain>
    </source>
</reference>
<accession>A0A9E6Q1R6</accession>
<proteinExistence type="predicted"/>
<protein>
    <submittedName>
        <fullName evidence="2">Uncharacterized protein</fullName>
    </submittedName>
</protein>
<keyword evidence="3" id="KW-1185">Reference proteome</keyword>
<sequence>MFPGRSSLFAGKPTPTSTPWQLIQRDTCGSGFTREESTAIVQSIDFPEDLFMPVIPSTTAYVLAPVAGVVVRGSQQPAMISHYPPPVSGVVGGVAAPPRAVVVLG</sequence>